<sequence length="148" mass="15033">MERDAVLGDEGKIGIGRVVEEGGGQEAAGGGDEGRGGALGLLRADESAAGEDSAGRRDAGGGVGVDVDVVQGLVAPEEEVPERGEMEIRVGEEEVRDFGDAAAVEGGQGGAAEEGDVVELVGERDAGGFGREDVRGKQEKQWEGEQKG</sequence>
<feature type="region of interest" description="Disordered" evidence="1">
    <location>
        <begin position="1"/>
        <end position="64"/>
    </location>
</feature>
<proteinExistence type="predicted"/>
<gene>
    <name evidence="2" type="ORF">STAS_04711</name>
</gene>
<feature type="compositionally biased region" description="Gly residues" evidence="1">
    <location>
        <begin position="21"/>
        <end position="39"/>
    </location>
</feature>
<evidence type="ECO:0000256" key="1">
    <source>
        <dbReference type="SAM" id="MobiDB-lite"/>
    </source>
</evidence>
<evidence type="ECO:0000313" key="2">
    <source>
        <dbReference type="EMBL" id="GER28880.1"/>
    </source>
</evidence>
<comment type="caution">
    <text evidence="2">The sequence shown here is derived from an EMBL/GenBank/DDBJ whole genome shotgun (WGS) entry which is preliminary data.</text>
</comment>
<organism evidence="2 3">
    <name type="scientific">Striga asiatica</name>
    <name type="common">Asiatic witchweed</name>
    <name type="synonym">Buchnera asiatica</name>
    <dbReference type="NCBI Taxonomy" id="4170"/>
    <lineage>
        <taxon>Eukaryota</taxon>
        <taxon>Viridiplantae</taxon>
        <taxon>Streptophyta</taxon>
        <taxon>Embryophyta</taxon>
        <taxon>Tracheophyta</taxon>
        <taxon>Spermatophyta</taxon>
        <taxon>Magnoliopsida</taxon>
        <taxon>eudicotyledons</taxon>
        <taxon>Gunneridae</taxon>
        <taxon>Pentapetalae</taxon>
        <taxon>asterids</taxon>
        <taxon>lamiids</taxon>
        <taxon>Lamiales</taxon>
        <taxon>Orobanchaceae</taxon>
        <taxon>Buchnereae</taxon>
        <taxon>Striga</taxon>
    </lineage>
</organism>
<evidence type="ECO:0000313" key="3">
    <source>
        <dbReference type="Proteomes" id="UP000325081"/>
    </source>
</evidence>
<dbReference type="Proteomes" id="UP000325081">
    <property type="component" value="Unassembled WGS sequence"/>
</dbReference>
<name>A0A5A7P7X7_STRAF</name>
<reference evidence="3" key="1">
    <citation type="journal article" date="2019" name="Curr. Biol.">
        <title>Genome Sequence of Striga asiatica Provides Insight into the Evolution of Plant Parasitism.</title>
        <authorList>
            <person name="Yoshida S."/>
            <person name="Kim S."/>
            <person name="Wafula E.K."/>
            <person name="Tanskanen J."/>
            <person name="Kim Y.M."/>
            <person name="Honaas L."/>
            <person name="Yang Z."/>
            <person name="Spallek T."/>
            <person name="Conn C.E."/>
            <person name="Ichihashi Y."/>
            <person name="Cheong K."/>
            <person name="Cui S."/>
            <person name="Der J.P."/>
            <person name="Gundlach H."/>
            <person name="Jiao Y."/>
            <person name="Hori C."/>
            <person name="Ishida J.K."/>
            <person name="Kasahara H."/>
            <person name="Kiba T."/>
            <person name="Kim M.S."/>
            <person name="Koo N."/>
            <person name="Laohavisit A."/>
            <person name="Lee Y.H."/>
            <person name="Lumba S."/>
            <person name="McCourt P."/>
            <person name="Mortimer J.C."/>
            <person name="Mutuku J.M."/>
            <person name="Nomura T."/>
            <person name="Sasaki-Sekimoto Y."/>
            <person name="Seto Y."/>
            <person name="Wang Y."/>
            <person name="Wakatake T."/>
            <person name="Sakakibara H."/>
            <person name="Demura T."/>
            <person name="Yamaguchi S."/>
            <person name="Yoneyama K."/>
            <person name="Manabe R.I."/>
            <person name="Nelson D.C."/>
            <person name="Schulman A.H."/>
            <person name="Timko M.P."/>
            <person name="dePamphilis C.W."/>
            <person name="Choi D."/>
            <person name="Shirasu K."/>
        </authorList>
    </citation>
    <scope>NUCLEOTIDE SEQUENCE [LARGE SCALE GENOMIC DNA]</scope>
    <source>
        <strain evidence="3">cv. UVA1</strain>
    </source>
</reference>
<protein>
    <submittedName>
        <fullName evidence="2">Uncharacterized protein</fullName>
    </submittedName>
</protein>
<feature type="region of interest" description="Disordered" evidence="1">
    <location>
        <begin position="122"/>
        <end position="148"/>
    </location>
</feature>
<feature type="compositionally biased region" description="Basic and acidic residues" evidence="1">
    <location>
        <begin position="1"/>
        <end position="12"/>
    </location>
</feature>
<dbReference type="AlphaFoldDB" id="A0A5A7P7X7"/>
<dbReference type="EMBL" id="BKCP01003335">
    <property type="protein sequence ID" value="GER28880.1"/>
    <property type="molecule type" value="Genomic_DNA"/>
</dbReference>
<accession>A0A5A7P7X7</accession>
<keyword evidence="3" id="KW-1185">Reference proteome</keyword>